<reference evidence="1" key="1">
    <citation type="journal article" date="2021" name="Proc. Natl. Acad. Sci. U.S.A.">
        <title>A Catalog of Tens of Thousands of Viruses from Human Metagenomes Reveals Hidden Associations with Chronic Diseases.</title>
        <authorList>
            <person name="Tisza M.J."/>
            <person name="Buck C.B."/>
        </authorList>
    </citation>
    <scope>NUCLEOTIDE SEQUENCE</scope>
    <source>
        <strain evidence="1">Ctss15</strain>
    </source>
</reference>
<organism evidence="1">
    <name type="scientific">Siphoviridae sp. ctss15</name>
    <dbReference type="NCBI Taxonomy" id="2825699"/>
    <lineage>
        <taxon>Viruses</taxon>
        <taxon>Duplodnaviria</taxon>
        <taxon>Heunggongvirae</taxon>
        <taxon>Uroviricota</taxon>
        <taxon>Caudoviricetes</taxon>
    </lineage>
</organism>
<protein>
    <submittedName>
        <fullName evidence="1">Uncharacterized protein</fullName>
    </submittedName>
</protein>
<evidence type="ECO:0000313" key="1">
    <source>
        <dbReference type="EMBL" id="DAF84780.1"/>
    </source>
</evidence>
<name>A0A8S5TRE1_9CAUD</name>
<proteinExistence type="predicted"/>
<sequence>MEKAIIDQTIDDLLAAEAVTADDLFVVQQNATAKKVTGDTLRRYVGAEAGLPKPDGAEDGAFLRIRNKKWVAEKSPVLIDLYSAGVDADPARLGGLLSFDVSADIGAQLVAAAKNGGALLKFGFLDNQDRLPVQAYFVGITIEGVETYQFYGKAFYNQWGVNIFFNMNLQNSSAQISSFCTIDQPRLPEAADDGAFLRWSIEQREWVAETVPAAEGGTF</sequence>
<accession>A0A8S5TRE1</accession>
<dbReference type="EMBL" id="BK015908">
    <property type="protein sequence ID" value="DAF84780.1"/>
    <property type="molecule type" value="Genomic_DNA"/>
</dbReference>